<geneLocation type="plasmid" evidence="1 2">
    <name>unnamed2</name>
</geneLocation>
<evidence type="ECO:0008006" key="3">
    <source>
        <dbReference type="Google" id="ProtNLM"/>
    </source>
</evidence>
<dbReference type="RefSeq" id="WP_220566105.1">
    <property type="nucleotide sequence ID" value="NZ_CP074134.1"/>
</dbReference>
<keyword evidence="2" id="KW-1185">Reference proteome</keyword>
<sequence>MNTTTLTAAVDVPLGTTPGGAPVRWRLADHTGRPHHGLVAGLTASGGTTALARIAAGAHQAGAATALFDLAGQNLLHWQDTGVRPGRVITQTGELAAFLDALVDGGARAADREPLVVLVDGPQGLIGEAARWTHLVRRSPLLNVAVVARVYAPGLEEFGSALLRDHLAMDQHLTLGRLRPTTPEVLADVLPGYATPQGPTRAGRGVHYLRGALSQVTVTRP</sequence>
<evidence type="ECO:0000313" key="1">
    <source>
        <dbReference type="EMBL" id="QUX26340.1"/>
    </source>
</evidence>
<proteinExistence type="predicted"/>
<protein>
    <recommendedName>
        <fullName evidence="3">FtsK domain-containing protein</fullName>
    </recommendedName>
</protein>
<evidence type="ECO:0000313" key="2">
    <source>
        <dbReference type="Proteomes" id="UP000676079"/>
    </source>
</evidence>
<organism evidence="1 2">
    <name type="scientific">Nocardiopsis changdeensis</name>
    <dbReference type="NCBI Taxonomy" id="2831969"/>
    <lineage>
        <taxon>Bacteria</taxon>
        <taxon>Bacillati</taxon>
        <taxon>Actinomycetota</taxon>
        <taxon>Actinomycetes</taxon>
        <taxon>Streptosporangiales</taxon>
        <taxon>Nocardiopsidaceae</taxon>
        <taxon>Nocardiopsis</taxon>
    </lineage>
</organism>
<dbReference type="Gene3D" id="3.40.50.300">
    <property type="entry name" value="P-loop containing nucleotide triphosphate hydrolases"/>
    <property type="match status" value="1"/>
</dbReference>
<reference evidence="2" key="1">
    <citation type="submission" date="2021-05" db="EMBL/GenBank/DDBJ databases">
        <title>Direct Submission.</title>
        <authorList>
            <person name="Li K."/>
            <person name="Gao J."/>
        </authorList>
    </citation>
    <scope>NUCLEOTIDE SEQUENCE [LARGE SCALE GENOMIC DNA]</scope>
    <source>
        <strain evidence="2">Mg02</strain>
        <plasmid evidence="2">unnamed2</plasmid>
    </source>
</reference>
<dbReference type="InterPro" id="IPR027417">
    <property type="entry name" value="P-loop_NTPase"/>
</dbReference>
<keyword evidence="1" id="KW-0614">Plasmid</keyword>
<accession>A0ABX8BVT1</accession>
<dbReference type="Proteomes" id="UP000676079">
    <property type="component" value="Plasmid unnamed2"/>
</dbReference>
<gene>
    <name evidence="1" type="ORF">KGD84_32080</name>
</gene>
<dbReference type="EMBL" id="CP074134">
    <property type="protein sequence ID" value="QUX26340.1"/>
    <property type="molecule type" value="Genomic_DNA"/>
</dbReference>
<name>A0ABX8BVT1_9ACTN</name>